<organism evidence="2 3">
    <name type="scientific">Pleuronectes platessa</name>
    <name type="common">European plaice</name>
    <dbReference type="NCBI Taxonomy" id="8262"/>
    <lineage>
        <taxon>Eukaryota</taxon>
        <taxon>Metazoa</taxon>
        <taxon>Chordata</taxon>
        <taxon>Craniata</taxon>
        <taxon>Vertebrata</taxon>
        <taxon>Euteleostomi</taxon>
        <taxon>Actinopterygii</taxon>
        <taxon>Neopterygii</taxon>
        <taxon>Teleostei</taxon>
        <taxon>Neoteleostei</taxon>
        <taxon>Acanthomorphata</taxon>
        <taxon>Carangaria</taxon>
        <taxon>Pleuronectiformes</taxon>
        <taxon>Pleuronectoidei</taxon>
        <taxon>Pleuronectidae</taxon>
        <taxon>Pleuronectes</taxon>
    </lineage>
</organism>
<keyword evidence="3" id="KW-1185">Reference proteome</keyword>
<name>A0A9N7ZD01_PLEPL</name>
<evidence type="ECO:0000313" key="3">
    <source>
        <dbReference type="Proteomes" id="UP001153269"/>
    </source>
</evidence>
<evidence type="ECO:0000256" key="1">
    <source>
        <dbReference type="SAM" id="MobiDB-lite"/>
    </source>
</evidence>
<accession>A0A9N7ZD01</accession>
<dbReference type="EMBL" id="CADEAL010004434">
    <property type="protein sequence ID" value="CAB1459466.1"/>
    <property type="molecule type" value="Genomic_DNA"/>
</dbReference>
<sequence length="266" mass="29442">MIEPELSFVNTNPFVSPGRRFNKRSWGTKTLWMAQTNCAHRFAARRECSLLNRDDQLHGSAGMARSAVVFVSQGRISSPRSQGKNGRREGERKRVYLQRAFTETPARRRSGSLKPGLSRSPQPVACVRYLLPIGNQPRGDNDQRVYMVCGSNGSKGADLPPTQSWNLPETPLVCDRASVVIASHTVHWIRVIRNKRQMDSGKNITSLAAVAPAAVLYLPPDSWLNGPRRALGPLELWVIEAGCSPRPLHCQHTGCLLESLQVISGI</sequence>
<gene>
    <name evidence="2" type="ORF">PLEPLA_LOCUS47303</name>
</gene>
<dbReference type="Proteomes" id="UP001153269">
    <property type="component" value="Unassembled WGS sequence"/>
</dbReference>
<reference evidence="2" key="1">
    <citation type="submission" date="2020-03" db="EMBL/GenBank/DDBJ databases">
        <authorList>
            <person name="Weist P."/>
        </authorList>
    </citation>
    <scope>NUCLEOTIDE SEQUENCE</scope>
</reference>
<dbReference type="AlphaFoldDB" id="A0A9N7ZD01"/>
<protein>
    <submittedName>
        <fullName evidence="2">Uncharacterized protein</fullName>
    </submittedName>
</protein>
<feature type="region of interest" description="Disordered" evidence="1">
    <location>
        <begin position="73"/>
        <end position="92"/>
    </location>
</feature>
<comment type="caution">
    <text evidence="2">The sequence shown here is derived from an EMBL/GenBank/DDBJ whole genome shotgun (WGS) entry which is preliminary data.</text>
</comment>
<proteinExistence type="predicted"/>
<evidence type="ECO:0000313" key="2">
    <source>
        <dbReference type="EMBL" id="CAB1459466.1"/>
    </source>
</evidence>